<dbReference type="PANTHER" id="PTHR43386:SF1">
    <property type="entry name" value="D,D-DIPEPTIDE TRANSPORT SYSTEM PERMEASE PROTEIN DDPC-RELATED"/>
    <property type="match status" value="1"/>
</dbReference>
<feature type="transmembrane region" description="Helical" evidence="7">
    <location>
        <begin position="203"/>
        <end position="227"/>
    </location>
</feature>
<evidence type="ECO:0000256" key="2">
    <source>
        <dbReference type="ARBA" id="ARBA00022448"/>
    </source>
</evidence>
<feature type="transmembrane region" description="Helical" evidence="7">
    <location>
        <begin position="21"/>
        <end position="41"/>
    </location>
</feature>
<proteinExistence type="inferred from homology"/>
<keyword evidence="10" id="KW-1185">Reference proteome</keyword>
<dbReference type="CDD" id="cd06261">
    <property type="entry name" value="TM_PBP2"/>
    <property type="match status" value="1"/>
</dbReference>
<dbReference type="AlphaFoldDB" id="A0A926ES84"/>
<evidence type="ECO:0000256" key="6">
    <source>
        <dbReference type="ARBA" id="ARBA00023136"/>
    </source>
</evidence>
<evidence type="ECO:0000256" key="7">
    <source>
        <dbReference type="RuleBase" id="RU363032"/>
    </source>
</evidence>
<keyword evidence="5 7" id="KW-1133">Transmembrane helix</keyword>
<keyword evidence="6 7" id="KW-0472">Membrane</keyword>
<dbReference type="InterPro" id="IPR035906">
    <property type="entry name" value="MetI-like_sf"/>
</dbReference>
<reference evidence="9" key="1">
    <citation type="submission" date="2020-08" db="EMBL/GenBank/DDBJ databases">
        <title>Genome public.</title>
        <authorList>
            <person name="Liu C."/>
            <person name="Sun Q."/>
        </authorList>
    </citation>
    <scope>NUCLEOTIDE SEQUENCE</scope>
    <source>
        <strain evidence="9">NSJ-64</strain>
    </source>
</reference>
<dbReference type="InterPro" id="IPR000515">
    <property type="entry name" value="MetI-like"/>
</dbReference>
<dbReference type="RefSeq" id="WP_262396220.1">
    <property type="nucleotide sequence ID" value="NZ_JACRTD010000013.1"/>
</dbReference>
<dbReference type="InterPro" id="IPR050366">
    <property type="entry name" value="BP-dependent_transpt_permease"/>
</dbReference>
<evidence type="ECO:0000313" key="10">
    <source>
        <dbReference type="Proteomes" id="UP000623678"/>
    </source>
</evidence>
<comment type="caution">
    <text evidence="9">The sequence shown here is derived from an EMBL/GenBank/DDBJ whole genome shotgun (WGS) entry which is preliminary data.</text>
</comment>
<dbReference type="GO" id="GO:0055085">
    <property type="term" value="P:transmembrane transport"/>
    <property type="evidence" value="ECO:0007669"/>
    <property type="project" value="InterPro"/>
</dbReference>
<feature type="transmembrane region" description="Helical" evidence="7">
    <location>
        <begin position="128"/>
        <end position="146"/>
    </location>
</feature>
<gene>
    <name evidence="9" type="ORF">H8705_13015</name>
</gene>
<dbReference type="EMBL" id="JACRTD010000013">
    <property type="protein sequence ID" value="MBC8586502.1"/>
    <property type="molecule type" value="Genomic_DNA"/>
</dbReference>
<evidence type="ECO:0000256" key="5">
    <source>
        <dbReference type="ARBA" id="ARBA00022989"/>
    </source>
</evidence>
<dbReference type="PANTHER" id="PTHR43386">
    <property type="entry name" value="OLIGOPEPTIDE TRANSPORT SYSTEM PERMEASE PROTEIN APPC"/>
    <property type="match status" value="1"/>
</dbReference>
<comment type="subcellular location">
    <subcellularLocation>
        <location evidence="1 7">Cell membrane</location>
        <topology evidence="1 7">Multi-pass membrane protein</topology>
    </subcellularLocation>
</comment>
<evidence type="ECO:0000256" key="4">
    <source>
        <dbReference type="ARBA" id="ARBA00022692"/>
    </source>
</evidence>
<protein>
    <submittedName>
        <fullName evidence="9">ABC transporter permease</fullName>
    </submittedName>
</protein>
<feature type="transmembrane region" description="Helical" evidence="7">
    <location>
        <begin position="263"/>
        <end position="283"/>
    </location>
</feature>
<dbReference type="GO" id="GO:0005886">
    <property type="term" value="C:plasma membrane"/>
    <property type="evidence" value="ECO:0007669"/>
    <property type="project" value="UniProtKB-SubCell"/>
</dbReference>
<evidence type="ECO:0000256" key="1">
    <source>
        <dbReference type="ARBA" id="ARBA00004651"/>
    </source>
</evidence>
<evidence type="ECO:0000313" key="9">
    <source>
        <dbReference type="EMBL" id="MBC8586502.1"/>
    </source>
</evidence>
<accession>A0A926ES84</accession>
<dbReference type="Proteomes" id="UP000623678">
    <property type="component" value="Unassembled WGS sequence"/>
</dbReference>
<sequence length="301" mass="32021">MKEKIKNSYLFLFLKTRPLQTAGLIITIFSILMVLFGSYLIPNSPTTGISGEQLLPPCAKYPFGTDVNGMCVFSRTIAAYRTDLSIVVAGALLALGVGFPIGVFAGYFDGKKGVCGVLSTIILRVMDVMQAFPIFVLGLLLVAIFGPSTRNLILLIGIANLPGNLRLARSEVMTLREKSFVEAARTAGNSEVRIAFLHVAPNALAPVIALLSVVMGFGILLIAGLSFVGAGVRVPTPEWGSMIASGGLTMITGQWWPSVFPGLFMAVTVFGFSMVGDIITALIDPLERVVFESSRVAGQKG</sequence>
<name>A0A926ES84_9FIRM</name>
<keyword evidence="3" id="KW-1003">Cell membrane</keyword>
<dbReference type="Pfam" id="PF00528">
    <property type="entry name" value="BPD_transp_1"/>
    <property type="match status" value="1"/>
</dbReference>
<feature type="transmembrane region" description="Helical" evidence="7">
    <location>
        <begin position="84"/>
        <end position="108"/>
    </location>
</feature>
<dbReference type="Gene3D" id="1.10.3720.10">
    <property type="entry name" value="MetI-like"/>
    <property type="match status" value="1"/>
</dbReference>
<evidence type="ECO:0000259" key="8">
    <source>
        <dbReference type="PROSITE" id="PS50928"/>
    </source>
</evidence>
<keyword evidence="2 7" id="KW-0813">Transport</keyword>
<dbReference type="PROSITE" id="PS50928">
    <property type="entry name" value="ABC_TM1"/>
    <property type="match status" value="1"/>
</dbReference>
<organism evidence="9 10">
    <name type="scientific">Youxingia wuxianensis</name>
    <dbReference type="NCBI Taxonomy" id="2763678"/>
    <lineage>
        <taxon>Bacteria</taxon>
        <taxon>Bacillati</taxon>
        <taxon>Bacillota</taxon>
        <taxon>Clostridia</taxon>
        <taxon>Eubacteriales</taxon>
        <taxon>Oscillospiraceae</taxon>
        <taxon>Youxingia</taxon>
    </lineage>
</organism>
<dbReference type="SUPFAM" id="SSF161098">
    <property type="entry name" value="MetI-like"/>
    <property type="match status" value="1"/>
</dbReference>
<comment type="similarity">
    <text evidence="7">Belongs to the binding-protein-dependent transport system permease family.</text>
</comment>
<feature type="domain" description="ABC transmembrane type-1" evidence="8">
    <location>
        <begin position="80"/>
        <end position="276"/>
    </location>
</feature>
<evidence type="ECO:0000256" key="3">
    <source>
        <dbReference type="ARBA" id="ARBA00022475"/>
    </source>
</evidence>
<keyword evidence="4 7" id="KW-0812">Transmembrane</keyword>